<comment type="catalytic activity">
    <reaction evidence="15">
        <text>Preferential cleavage: (Ac)2-L-Lys-D-Ala-|-D-Ala. Also transpeptidation of peptidyl-alanyl moieties that are N-acyl substituents of D-alanine.</text>
        <dbReference type="EC" id="3.4.16.4"/>
    </reaction>
</comment>
<name>A0A0G1Y0H4_9BACT</name>
<dbReference type="PANTHER" id="PTHR32282">
    <property type="entry name" value="BINDING PROTEIN TRANSPEPTIDASE, PUTATIVE-RELATED"/>
    <property type="match status" value="1"/>
</dbReference>
<dbReference type="Pfam" id="PF00905">
    <property type="entry name" value="Transpeptidase"/>
    <property type="match status" value="1"/>
</dbReference>
<dbReference type="GO" id="GO:0008955">
    <property type="term" value="F:peptidoglycan glycosyltransferase activity"/>
    <property type="evidence" value="ECO:0007669"/>
    <property type="project" value="UniProtKB-EC"/>
</dbReference>
<evidence type="ECO:0000256" key="3">
    <source>
        <dbReference type="ARBA" id="ARBA00007739"/>
    </source>
</evidence>
<comment type="subcellular location">
    <subcellularLocation>
        <location evidence="1">Cell membrane</location>
    </subcellularLocation>
</comment>
<reference evidence="20 21" key="1">
    <citation type="journal article" date="2015" name="Nature">
        <title>rRNA introns, odd ribosomes, and small enigmatic genomes across a large radiation of phyla.</title>
        <authorList>
            <person name="Brown C.T."/>
            <person name="Hug L.A."/>
            <person name="Thomas B.C."/>
            <person name="Sharon I."/>
            <person name="Castelle C.J."/>
            <person name="Singh A."/>
            <person name="Wilkins M.J."/>
            <person name="Williams K.H."/>
            <person name="Banfield J.F."/>
        </authorList>
    </citation>
    <scope>NUCLEOTIDE SEQUENCE [LARGE SCALE GENOMIC DNA]</scope>
</reference>
<evidence type="ECO:0000256" key="1">
    <source>
        <dbReference type="ARBA" id="ARBA00004236"/>
    </source>
</evidence>
<keyword evidence="7" id="KW-0328">Glycosyltransferase</keyword>
<keyword evidence="5" id="KW-0121">Carboxypeptidase</keyword>
<keyword evidence="13" id="KW-0511">Multifunctional enzyme</keyword>
<dbReference type="Gene3D" id="3.40.710.10">
    <property type="entry name" value="DD-peptidase/beta-lactamase superfamily"/>
    <property type="match status" value="1"/>
</dbReference>
<keyword evidence="12 17" id="KW-0472">Membrane</keyword>
<dbReference type="Proteomes" id="UP000034290">
    <property type="component" value="Unassembled WGS sequence"/>
</dbReference>
<evidence type="ECO:0000256" key="8">
    <source>
        <dbReference type="ARBA" id="ARBA00022679"/>
    </source>
</evidence>
<sequence>MKLLRSFRRVAGWVPEWVKVAFLGGAALLLFFLGGIIIWAAVMPIPSINSFENRQVAESTKIYDRTGNVVLYDVHGSVRRTSVPLDAISPYIQQATIAIEDDTFYENAGFRPLSFARAAFVNITTGSYAQGGSTITQQVVKNALLNKSKTIPRKIEEIILALRLTRAYSKQQILNTYLNENPYGGTIYGIEEASQYFFGIDAKDVDIAQAAYLAALPQAPTYYSPYGNHRDALDRRKNLVLLKMEEQGYITEEEYQAAVDEAVEFKKALAAGIKAPHFVFFIREYLEEKYGADQVAAGGLRVITTLDYDLQQKMDEVVTKHGPGMYSNFNASNAGMVAIDPKTGQILAMVGSRDYFNDDIEGKVNVTIAERQPGSSFKPFVYATALKKGYTPETAVFNLQTQFSTACSPQDVANAEPPCYSPQNYDGKFSGPITFRDALAQSQNIPAVKVLYLAGIGESLKTAEDMGITTLREKPGFYGLTLVLGGGEVTLLDETSAYSVFANDGVRNPPTGILEVTDKNDRVLEKYESKPDRVLDAQIARQINSILSNNEARAPEFGAASPLYFPGADVADKTGTTNDFRDVWVLGYTPSISVGAWAGNNDNTPMVRRIAAFIIAPMWHDFMEYAIEKYPADSFPVASPDPSYDSLPPVLRGNWNTDPSKGLHDILYWINKDNPRSGFNVNPWADVQTIHWDYPVQLWAGGFAGGAGSTTPATGHGGMYAITSPGAGSVVPASSPIIVTISATNFQNISSVTYLLNGTPVGSSMVSPFTISFQPAVQGHAALQAIFQLRGGATEQTSIQFTIE</sequence>
<evidence type="ECO:0000256" key="5">
    <source>
        <dbReference type="ARBA" id="ARBA00022645"/>
    </source>
</evidence>
<dbReference type="GO" id="GO:0030288">
    <property type="term" value="C:outer membrane-bounded periplasmic space"/>
    <property type="evidence" value="ECO:0007669"/>
    <property type="project" value="TreeGrafter"/>
</dbReference>
<evidence type="ECO:0000256" key="9">
    <source>
        <dbReference type="ARBA" id="ARBA00022801"/>
    </source>
</evidence>
<feature type="domain" description="Glycosyl transferase family 51" evidence="19">
    <location>
        <begin position="76"/>
        <end position="244"/>
    </location>
</feature>
<gene>
    <name evidence="20" type="ORF">UY81_C0020G0003</name>
</gene>
<dbReference type="PANTHER" id="PTHR32282:SF11">
    <property type="entry name" value="PENICILLIN-BINDING PROTEIN 1B"/>
    <property type="match status" value="1"/>
</dbReference>
<keyword evidence="11" id="KW-0573">Peptidoglycan synthesis</keyword>
<evidence type="ECO:0000256" key="4">
    <source>
        <dbReference type="ARBA" id="ARBA00022475"/>
    </source>
</evidence>
<comment type="similarity">
    <text evidence="2">In the C-terminal section; belongs to the transpeptidase family.</text>
</comment>
<protein>
    <submittedName>
        <fullName evidence="20">Penicillin-binding protein, 1A family</fullName>
    </submittedName>
</protein>
<keyword evidence="6" id="KW-0645">Protease</keyword>
<feature type="transmembrane region" description="Helical" evidence="17">
    <location>
        <begin position="20"/>
        <end position="42"/>
    </location>
</feature>
<dbReference type="GO" id="GO:0009252">
    <property type="term" value="P:peptidoglycan biosynthetic process"/>
    <property type="evidence" value="ECO:0007669"/>
    <property type="project" value="UniProtKB-KW"/>
</dbReference>
<evidence type="ECO:0000256" key="7">
    <source>
        <dbReference type="ARBA" id="ARBA00022676"/>
    </source>
</evidence>
<dbReference type="GO" id="GO:0009002">
    <property type="term" value="F:serine-type D-Ala-D-Ala carboxypeptidase activity"/>
    <property type="evidence" value="ECO:0007669"/>
    <property type="project" value="UniProtKB-EC"/>
</dbReference>
<dbReference type="Pfam" id="PF00912">
    <property type="entry name" value="Transgly"/>
    <property type="match status" value="1"/>
</dbReference>
<evidence type="ECO:0000313" key="20">
    <source>
        <dbReference type="EMBL" id="KKW36620.1"/>
    </source>
</evidence>
<dbReference type="Pfam" id="PF17957">
    <property type="entry name" value="Big_7"/>
    <property type="match status" value="1"/>
</dbReference>
<dbReference type="GO" id="GO:0006508">
    <property type="term" value="P:proteolysis"/>
    <property type="evidence" value="ECO:0007669"/>
    <property type="project" value="UniProtKB-KW"/>
</dbReference>
<evidence type="ECO:0000256" key="12">
    <source>
        <dbReference type="ARBA" id="ARBA00023136"/>
    </source>
</evidence>
<comment type="catalytic activity">
    <reaction evidence="16">
        <text>[GlcNAc-(1-&gt;4)-Mur2Ac(oyl-L-Ala-gamma-D-Glu-L-Lys-D-Ala-D-Ala)](n)-di-trans,octa-cis-undecaprenyl diphosphate + beta-D-GlcNAc-(1-&gt;4)-Mur2Ac(oyl-L-Ala-gamma-D-Glu-L-Lys-D-Ala-D-Ala)-di-trans,octa-cis-undecaprenyl diphosphate = [GlcNAc-(1-&gt;4)-Mur2Ac(oyl-L-Ala-gamma-D-Glu-L-Lys-D-Ala-D-Ala)](n+1)-di-trans,octa-cis-undecaprenyl diphosphate + di-trans,octa-cis-undecaprenyl diphosphate + H(+)</text>
        <dbReference type="Rhea" id="RHEA:23708"/>
        <dbReference type="Rhea" id="RHEA-COMP:9602"/>
        <dbReference type="Rhea" id="RHEA-COMP:9603"/>
        <dbReference type="ChEBI" id="CHEBI:15378"/>
        <dbReference type="ChEBI" id="CHEBI:58405"/>
        <dbReference type="ChEBI" id="CHEBI:60033"/>
        <dbReference type="ChEBI" id="CHEBI:78435"/>
        <dbReference type="EC" id="2.4.99.28"/>
    </reaction>
</comment>
<dbReference type="InterPro" id="IPR013783">
    <property type="entry name" value="Ig-like_fold"/>
</dbReference>
<dbReference type="Gene3D" id="1.10.3810.10">
    <property type="entry name" value="Biosynthetic peptidoglycan transglycosylase-like"/>
    <property type="match status" value="1"/>
</dbReference>
<proteinExistence type="inferred from homology"/>
<keyword evidence="4" id="KW-1003">Cell membrane</keyword>
<dbReference type="AlphaFoldDB" id="A0A0G1Y0H4"/>
<evidence type="ECO:0000256" key="17">
    <source>
        <dbReference type="SAM" id="Phobius"/>
    </source>
</evidence>
<organism evidence="20 21">
    <name type="scientific">Candidatus Giovannonibacteria bacterium GW2011_GWA2_53_7</name>
    <dbReference type="NCBI Taxonomy" id="1618650"/>
    <lineage>
        <taxon>Bacteria</taxon>
        <taxon>Candidatus Giovannoniibacteriota</taxon>
    </lineage>
</organism>
<dbReference type="FunFam" id="1.10.3810.10:FF:000001">
    <property type="entry name" value="Penicillin-binding protein 1A"/>
    <property type="match status" value="1"/>
</dbReference>
<evidence type="ECO:0000313" key="21">
    <source>
        <dbReference type="Proteomes" id="UP000034290"/>
    </source>
</evidence>
<dbReference type="GO" id="GO:0071555">
    <property type="term" value="P:cell wall organization"/>
    <property type="evidence" value="ECO:0007669"/>
    <property type="project" value="UniProtKB-KW"/>
</dbReference>
<keyword evidence="14" id="KW-0961">Cell wall biogenesis/degradation</keyword>
<evidence type="ECO:0000256" key="14">
    <source>
        <dbReference type="ARBA" id="ARBA00023316"/>
    </source>
</evidence>
<evidence type="ECO:0000256" key="15">
    <source>
        <dbReference type="ARBA" id="ARBA00034000"/>
    </source>
</evidence>
<keyword evidence="17" id="KW-1133">Transmembrane helix</keyword>
<keyword evidence="17" id="KW-0812">Transmembrane</keyword>
<evidence type="ECO:0000259" key="19">
    <source>
        <dbReference type="Pfam" id="PF00912"/>
    </source>
</evidence>
<evidence type="ECO:0000259" key="18">
    <source>
        <dbReference type="Pfam" id="PF00905"/>
    </source>
</evidence>
<dbReference type="SUPFAM" id="SSF53955">
    <property type="entry name" value="Lysozyme-like"/>
    <property type="match status" value="1"/>
</dbReference>
<dbReference type="GO" id="GO:0005886">
    <property type="term" value="C:plasma membrane"/>
    <property type="evidence" value="ECO:0007669"/>
    <property type="project" value="UniProtKB-SubCell"/>
</dbReference>
<feature type="domain" description="Penicillin-binding protein transpeptidase" evidence="18">
    <location>
        <begin position="335"/>
        <end position="590"/>
    </location>
</feature>
<evidence type="ECO:0000256" key="6">
    <source>
        <dbReference type="ARBA" id="ARBA00022670"/>
    </source>
</evidence>
<dbReference type="Gene3D" id="2.60.40.10">
    <property type="entry name" value="Immunoglobulins"/>
    <property type="match status" value="1"/>
</dbReference>
<comment type="similarity">
    <text evidence="3">In the N-terminal section; belongs to the glycosyltransferase 51 family.</text>
</comment>
<dbReference type="InterPro" id="IPR023346">
    <property type="entry name" value="Lysozyme-like_dom_sf"/>
</dbReference>
<dbReference type="InterPro" id="IPR036950">
    <property type="entry name" value="PBP_transglycosylase"/>
</dbReference>
<dbReference type="InterPro" id="IPR050396">
    <property type="entry name" value="Glycosyltr_51/Transpeptidase"/>
</dbReference>
<dbReference type="GO" id="GO:0008658">
    <property type="term" value="F:penicillin binding"/>
    <property type="evidence" value="ECO:0007669"/>
    <property type="project" value="InterPro"/>
</dbReference>
<keyword evidence="9" id="KW-0378">Hydrolase</keyword>
<dbReference type="InterPro" id="IPR012338">
    <property type="entry name" value="Beta-lactam/transpept-like"/>
</dbReference>
<keyword evidence="10" id="KW-0133">Cell shape</keyword>
<dbReference type="InterPro" id="IPR001460">
    <property type="entry name" value="PCN-bd_Tpept"/>
</dbReference>
<accession>A0A0G1Y0H4</accession>
<dbReference type="EMBL" id="LCRM01000020">
    <property type="protein sequence ID" value="KKW36620.1"/>
    <property type="molecule type" value="Genomic_DNA"/>
</dbReference>
<evidence type="ECO:0000256" key="16">
    <source>
        <dbReference type="ARBA" id="ARBA00049902"/>
    </source>
</evidence>
<keyword evidence="8" id="KW-0808">Transferase</keyword>
<dbReference type="InterPro" id="IPR001264">
    <property type="entry name" value="Glyco_trans_51"/>
</dbReference>
<evidence type="ECO:0000256" key="11">
    <source>
        <dbReference type="ARBA" id="ARBA00022984"/>
    </source>
</evidence>
<evidence type="ECO:0000256" key="10">
    <source>
        <dbReference type="ARBA" id="ARBA00022960"/>
    </source>
</evidence>
<evidence type="ECO:0000256" key="2">
    <source>
        <dbReference type="ARBA" id="ARBA00007090"/>
    </source>
</evidence>
<evidence type="ECO:0000256" key="13">
    <source>
        <dbReference type="ARBA" id="ARBA00023268"/>
    </source>
</evidence>
<dbReference type="PATRIC" id="fig|1618650.3.peg.252"/>
<comment type="caution">
    <text evidence="20">The sequence shown here is derived from an EMBL/GenBank/DDBJ whole genome shotgun (WGS) entry which is preliminary data.</text>
</comment>
<dbReference type="SUPFAM" id="SSF56601">
    <property type="entry name" value="beta-lactamase/transpeptidase-like"/>
    <property type="match status" value="1"/>
</dbReference>
<dbReference type="GO" id="GO:0008360">
    <property type="term" value="P:regulation of cell shape"/>
    <property type="evidence" value="ECO:0007669"/>
    <property type="project" value="UniProtKB-KW"/>
</dbReference>